<reference evidence="2" key="1">
    <citation type="journal article" date="2019" name="Int. J. Syst. Evol. Microbiol.">
        <title>The Global Catalogue of Microorganisms (GCM) 10K type strain sequencing project: providing services to taxonomists for standard genome sequencing and annotation.</title>
        <authorList>
            <consortium name="The Broad Institute Genomics Platform"/>
            <consortium name="The Broad Institute Genome Sequencing Center for Infectious Disease"/>
            <person name="Wu L."/>
            <person name="Ma J."/>
        </authorList>
    </citation>
    <scope>NUCLEOTIDE SEQUENCE [LARGE SCALE GENOMIC DNA]</scope>
    <source>
        <strain evidence="2">CGMCC 1.13574</strain>
    </source>
</reference>
<evidence type="ECO:0000313" key="2">
    <source>
        <dbReference type="Proteomes" id="UP001597343"/>
    </source>
</evidence>
<dbReference type="RefSeq" id="WP_386049633.1">
    <property type="nucleotide sequence ID" value="NZ_JBHUIO010000019.1"/>
</dbReference>
<dbReference type="Proteomes" id="UP001597343">
    <property type="component" value="Unassembled WGS sequence"/>
</dbReference>
<name>A0ABW5A337_9BACL</name>
<comment type="caution">
    <text evidence="1">The sequence shown here is derived from an EMBL/GenBank/DDBJ whole genome shotgun (WGS) entry which is preliminary data.</text>
</comment>
<proteinExistence type="predicted"/>
<gene>
    <name evidence="1" type="ORF">ACFSOY_20055</name>
</gene>
<dbReference type="EMBL" id="JBHUIO010000019">
    <property type="protein sequence ID" value="MFD2172245.1"/>
    <property type="molecule type" value="Genomic_DNA"/>
</dbReference>
<evidence type="ECO:0000313" key="1">
    <source>
        <dbReference type="EMBL" id="MFD2172245.1"/>
    </source>
</evidence>
<accession>A0ABW5A337</accession>
<protein>
    <submittedName>
        <fullName evidence="1">Uncharacterized protein</fullName>
    </submittedName>
</protein>
<sequence length="133" mass="15593">MILRDALRQMSLDQLRELYRTLYHPEQMPLLTEAELCQQIESFWDNPAHWEELIAALSPTERRAMIRLALQERCQIDAFLEEMSALGLVILYRDHNRYQLPDDVRYKLLERLPSIGDLLSAKRQGDEDGIAPV</sequence>
<keyword evidence="2" id="KW-1185">Reference proteome</keyword>
<organism evidence="1 2">
    <name type="scientific">Tumebacillus lipolyticus</name>
    <dbReference type="NCBI Taxonomy" id="1280370"/>
    <lineage>
        <taxon>Bacteria</taxon>
        <taxon>Bacillati</taxon>
        <taxon>Bacillota</taxon>
        <taxon>Bacilli</taxon>
        <taxon>Bacillales</taxon>
        <taxon>Alicyclobacillaceae</taxon>
        <taxon>Tumebacillus</taxon>
    </lineage>
</organism>